<dbReference type="Proteomes" id="UP000003835">
    <property type="component" value="Unassembled WGS sequence"/>
</dbReference>
<dbReference type="HOGENOM" id="CLU_061545_0_1_3"/>
<name>B4VNZ0_9CYAN</name>
<dbReference type="STRING" id="118168.MC7420_4823"/>
<organism evidence="2 3">
    <name type="scientific">Coleofasciculus chthonoplastes PCC 7420</name>
    <dbReference type="NCBI Taxonomy" id="118168"/>
    <lineage>
        <taxon>Bacteria</taxon>
        <taxon>Bacillati</taxon>
        <taxon>Cyanobacteriota</taxon>
        <taxon>Cyanophyceae</taxon>
        <taxon>Coleofasciculales</taxon>
        <taxon>Coleofasciculaceae</taxon>
        <taxon>Coleofasciculus</taxon>
    </lineage>
</organism>
<dbReference type="RefSeq" id="WP_006100295.1">
    <property type="nucleotide sequence ID" value="NZ_DS989846.1"/>
</dbReference>
<protein>
    <submittedName>
        <fullName evidence="2">Conserved domain protein</fullName>
    </submittedName>
</protein>
<evidence type="ECO:0000313" key="2">
    <source>
        <dbReference type="EMBL" id="EDX76567.1"/>
    </source>
</evidence>
<accession>B4VNZ0</accession>
<feature type="region of interest" description="Disordered" evidence="1">
    <location>
        <begin position="30"/>
        <end position="57"/>
    </location>
</feature>
<dbReference type="eggNOG" id="COG3087">
    <property type="taxonomic scope" value="Bacteria"/>
</dbReference>
<gene>
    <name evidence="2" type="ORF">MC7420_4823</name>
</gene>
<sequence>MLGLATKLVAQVPTPVRTTSLGAELPTQWEFKTPEGSTQKPIPANREAGGTRGPENCTPNNQSLIALVPESLIGKTLQEYPKFFWYMPSTTASAVEFVLNNVNDEEIYRVHYSLDQSATGETQMPRIMSLAIPPSANLAPLKANQLYYWRLALICDPLDRSADMVVGGGIKRVEPSLTLKMRTQQATPQERVALYAQELLWYDTLDTLVELHQDFPNDRNVQTAWNKLLHSVGLQSLSEQLNPDRSATLRESLSNSGASSVE</sequence>
<dbReference type="Pfam" id="PF06051">
    <property type="entry name" value="DUF928"/>
    <property type="match status" value="1"/>
</dbReference>
<proteinExistence type="predicted"/>
<reference evidence="2 3" key="1">
    <citation type="submission" date="2008-07" db="EMBL/GenBank/DDBJ databases">
        <authorList>
            <person name="Tandeau de Marsac N."/>
            <person name="Ferriera S."/>
            <person name="Johnson J."/>
            <person name="Kravitz S."/>
            <person name="Beeson K."/>
            <person name="Sutton G."/>
            <person name="Rogers Y.-H."/>
            <person name="Friedman R."/>
            <person name="Frazier M."/>
            <person name="Venter J.C."/>
        </authorList>
    </citation>
    <scope>NUCLEOTIDE SEQUENCE [LARGE SCALE GENOMIC DNA]</scope>
    <source>
        <strain evidence="2 3">PCC 7420</strain>
    </source>
</reference>
<evidence type="ECO:0000256" key="1">
    <source>
        <dbReference type="SAM" id="MobiDB-lite"/>
    </source>
</evidence>
<evidence type="ECO:0000313" key="3">
    <source>
        <dbReference type="Proteomes" id="UP000003835"/>
    </source>
</evidence>
<dbReference type="InterPro" id="IPR010328">
    <property type="entry name" value="DUF928"/>
</dbReference>
<dbReference type="AlphaFoldDB" id="B4VNZ0"/>
<dbReference type="EMBL" id="DS989846">
    <property type="protein sequence ID" value="EDX76567.1"/>
    <property type="molecule type" value="Genomic_DNA"/>
</dbReference>
<keyword evidence="3" id="KW-1185">Reference proteome</keyword>